<dbReference type="EMBL" id="JWZT01002982">
    <property type="protein sequence ID" value="KII68055.1"/>
    <property type="molecule type" value="Genomic_DNA"/>
</dbReference>
<dbReference type="AlphaFoldDB" id="A0A0C2MV85"/>
<sequence length="244" mass="27805">MNSIYEKNKNDALIYHNKYRQMHSSPPLSLSEKLCNDAQEYADYLAKGSELTHAKNIQDGQNLFCCQGKIFYLYICLTPNAEIVVGCWYEESNNYDYSNPDDPDNPSHFTQLVWKNTKLFGYGQAQSESNIIYVVCRYSPAGNVMGAFDENVLPPQEVRPSEYLPIIEVTYHIIQGLTSDESAILELHNTLRKDHGSPPLTWSKYLKETADKRAQEYIDSLSLEEVTKIQNYGENLAIVVGLNV</sequence>
<dbReference type="CDD" id="cd05382">
    <property type="entry name" value="CAP_GAPR1-like"/>
    <property type="match status" value="1"/>
</dbReference>
<dbReference type="Pfam" id="PF00188">
    <property type="entry name" value="CAP"/>
    <property type="match status" value="2"/>
</dbReference>
<keyword evidence="3" id="KW-1185">Reference proteome</keyword>
<gene>
    <name evidence="2" type="ORF">RF11_00842</name>
</gene>
<evidence type="ECO:0000259" key="1">
    <source>
        <dbReference type="SMART" id="SM00198"/>
    </source>
</evidence>
<proteinExistence type="predicted"/>
<name>A0A0C2MV85_THEKT</name>
<dbReference type="Gene3D" id="3.40.33.10">
    <property type="entry name" value="CAP"/>
    <property type="match status" value="2"/>
</dbReference>
<dbReference type="OMA" id="AKLIWRR"/>
<dbReference type="Proteomes" id="UP000031668">
    <property type="component" value="Unassembled WGS sequence"/>
</dbReference>
<dbReference type="OrthoDB" id="337038at2759"/>
<reference evidence="2 3" key="1">
    <citation type="journal article" date="2014" name="Genome Biol. Evol.">
        <title>The genome of the myxosporean Thelohanellus kitauei shows adaptations to nutrient acquisition within its fish host.</title>
        <authorList>
            <person name="Yang Y."/>
            <person name="Xiong J."/>
            <person name="Zhou Z."/>
            <person name="Huo F."/>
            <person name="Miao W."/>
            <person name="Ran C."/>
            <person name="Liu Y."/>
            <person name="Zhang J."/>
            <person name="Feng J."/>
            <person name="Wang M."/>
            <person name="Wang M."/>
            <person name="Wang L."/>
            <person name="Yao B."/>
        </authorList>
    </citation>
    <scope>NUCLEOTIDE SEQUENCE [LARGE SCALE GENOMIC DNA]</scope>
    <source>
        <strain evidence="2">Wuqing</strain>
    </source>
</reference>
<dbReference type="PRINTS" id="PR00837">
    <property type="entry name" value="V5TPXLIKE"/>
</dbReference>
<evidence type="ECO:0000313" key="2">
    <source>
        <dbReference type="EMBL" id="KII68055.1"/>
    </source>
</evidence>
<dbReference type="InterPro" id="IPR034113">
    <property type="entry name" value="SCP_GAPR1-like"/>
</dbReference>
<dbReference type="SMART" id="SM00198">
    <property type="entry name" value="SCP"/>
    <property type="match status" value="1"/>
</dbReference>
<dbReference type="SUPFAM" id="SSF55797">
    <property type="entry name" value="PR-1-like"/>
    <property type="match status" value="2"/>
</dbReference>
<dbReference type="PANTHER" id="PTHR10334">
    <property type="entry name" value="CYSTEINE-RICH SECRETORY PROTEIN-RELATED"/>
    <property type="match status" value="1"/>
</dbReference>
<dbReference type="InterPro" id="IPR014044">
    <property type="entry name" value="CAP_dom"/>
</dbReference>
<protein>
    <submittedName>
        <fullName evidence="2">Golgi-associated plant pathogenesis-related protein 1</fullName>
    </submittedName>
</protein>
<organism evidence="2 3">
    <name type="scientific">Thelohanellus kitauei</name>
    <name type="common">Myxosporean</name>
    <dbReference type="NCBI Taxonomy" id="669202"/>
    <lineage>
        <taxon>Eukaryota</taxon>
        <taxon>Metazoa</taxon>
        <taxon>Cnidaria</taxon>
        <taxon>Myxozoa</taxon>
        <taxon>Myxosporea</taxon>
        <taxon>Bivalvulida</taxon>
        <taxon>Platysporina</taxon>
        <taxon>Myxobolidae</taxon>
        <taxon>Thelohanellus</taxon>
    </lineage>
</organism>
<feature type="domain" description="SCP" evidence="1">
    <location>
        <begin position="7"/>
        <end position="146"/>
    </location>
</feature>
<evidence type="ECO:0000313" key="3">
    <source>
        <dbReference type="Proteomes" id="UP000031668"/>
    </source>
</evidence>
<dbReference type="InterPro" id="IPR001283">
    <property type="entry name" value="CRISP-related"/>
</dbReference>
<dbReference type="FunFam" id="3.40.33.10:FF:000002">
    <property type="entry name" value="Golgi-associated plant pathogenesis-related protein 1"/>
    <property type="match status" value="1"/>
</dbReference>
<accession>A0A0C2MV85</accession>
<dbReference type="InterPro" id="IPR035940">
    <property type="entry name" value="CAP_sf"/>
</dbReference>
<comment type="caution">
    <text evidence="2">The sequence shown here is derived from an EMBL/GenBank/DDBJ whole genome shotgun (WGS) entry which is preliminary data.</text>
</comment>